<protein>
    <submittedName>
        <fullName evidence="1">Uncharacterized protein</fullName>
    </submittedName>
</protein>
<sequence length="47" mass="5314">MAIKVVVNYPTTEEGKRKLEESQAQAVLTVLNQILTLKQLDKLMSKL</sequence>
<evidence type="ECO:0000313" key="2">
    <source>
        <dbReference type="Proteomes" id="UP000663464"/>
    </source>
</evidence>
<dbReference type="EMBL" id="CP069280">
    <property type="protein sequence ID" value="QRI54103.1"/>
    <property type="molecule type" value="Genomic_DNA"/>
</dbReference>
<gene>
    <name evidence="1" type="ORF">JQS73_03005</name>
</gene>
<organism evidence="1 2">
    <name type="scientific">Clostridium botulinum</name>
    <dbReference type="NCBI Taxonomy" id="1491"/>
    <lineage>
        <taxon>Bacteria</taxon>
        <taxon>Bacillati</taxon>
        <taxon>Bacillota</taxon>
        <taxon>Clostridia</taxon>
        <taxon>Eubacteriales</taxon>
        <taxon>Clostridiaceae</taxon>
        <taxon>Clostridium</taxon>
    </lineage>
</organism>
<reference evidence="1 2" key="1">
    <citation type="journal article" date="2014" name="J. Infect. Dis.">
        <title>Molecular characterization of a novel botulinum neurotoxin type H gene.</title>
        <authorList>
            <person name="Dover N."/>
            <person name="Barash J.R."/>
            <person name="Hill K.K."/>
            <person name="Xie G."/>
            <person name="Arnon S.S."/>
        </authorList>
    </citation>
    <scope>NUCLEOTIDE SEQUENCE [LARGE SCALE GENOMIC DNA]</scope>
    <source>
        <strain evidence="1 2">IBCA10-7060</strain>
    </source>
</reference>
<dbReference type="Proteomes" id="UP000663464">
    <property type="component" value="Chromosome"/>
</dbReference>
<evidence type="ECO:0000313" key="1">
    <source>
        <dbReference type="EMBL" id="QRI54103.1"/>
    </source>
</evidence>
<accession>A0ABD7CLU8</accession>
<dbReference type="RefSeq" id="WP_162832548.1">
    <property type="nucleotide sequence ID" value="NZ_CP069280.1"/>
</dbReference>
<dbReference type="AlphaFoldDB" id="A0ABD7CLU8"/>
<proteinExistence type="predicted"/>
<name>A0ABD7CLU8_CLOBO</name>